<feature type="compositionally biased region" description="Polar residues" evidence="3">
    <location>
        <begin position="9"/>
        <end position="25"/>
    </location>
</feature>
<evidence type="ECO:0000313" key="7">
    <source>
        <dbReference type="Proteomes" id="UP000255082"/>
    </source>
</evidence>
<reference evidence="6 7" key="1">
    <citation type="submission" date="2018-06" db="EMBL/GenBank/DDBJ databases">
        <authorList>
            <consortium name="Pathogen Informatics"/>
            <person name="Doyle S."/>
        </authorList>
    </citation>
    <scope>NUCLEOTIDE SEQUENCE [LARGE SCALE GENOMIC DNA]</scope>
    <source>
        <strain evidence="6 7">NCTC13184</strain>
    </source>
</reference>
<sequence>MKVRASEQGRPSSRAFTSAGESTGVVTRDQLRRPGAVGRTRPAVSGLLCRRKDPRRRCCAEPGGPLWTATGTGRIRPEQAATTAKARIAAAPTASSEFGSPAGMIVAATTDSTRAHSISAAERIRITMPIRVPNGTARRAEPTASCRGTRPSADPGKTPTANQAIASVGGMISTIVWGTGNVGRAAIRAVHAHPGLELTGVLVHDPAKVGRDAGRLAGLAHDLGVTASSDADALLARHPRAVVYAASGDIRPDDALRDIVTAIRAGAVVVTPALYALYDPRNAPAEVREPVRAAIAAGGGSLFVSGIDPGWGNDVLPLLVSGLGHRVDTIRCQEIFDYSTYDQPDSVRYLVGMGQPMDYEPPMTAPGIPTMVWGGQIRLMARALGAELDGIRETLDRRALDATVTTAAMGDFEAGTQGAVRFEVQGIVGGRPRIVIEHVTRIHSDCAPDWPLPPDGAGAHRIIVEGDPRIEVTVEAETEGGNRAAGGNATAVGRLVNAIDWLAAAEPGLYDALDVPLRPAVGRFASAPSERTPQ</sequence>
<keyword evidence="1" id="KW-0521">NADP</keyword>
<gene>
    <name evidence="6" type="ORF">NCTC13184_01551</name>
</gene>
<dbReference type="EMBL" id="UGRU01000001">
    <property type="protein sequence ID" value="SUA42199.1"/>
    <property type="molecule type" value="Genomic_DNA"/>
</dbReference>
<dbReference type="SUPFAM" id="SSF51735">
    <property type="entry name" value="NAD(P)-binding Rossmann-fold domains"/>
    <property type="match status" value="1"/>
</dbReference>
<evidence type="ECO:0000259" key="5">
    <source>
        <dbReference type="Pfam" id="PF19328"/>
    </source>
</evidence>
<dbReference type="Proteomes" id="UP000255082">
    <property type="component" value="Unassembled WGS sequence"/>
</dbReference>
<feature type="domain" description="2,4-diaminopentanoate dehydrogenase C-terminal" evidence="5">
    <location>
        <begin position="314"/>
        <end position="520"/>
    </location>
</feature>
<dbReference type="Pfam" id="PF01113">
    <property type="entry name" value="DapB_N"/>
    <property type="match status" value="1"/>
</dbReference>
<dbReference type="AlphaFoldDB" id="A0A378WLU4"/>
<accession>A0A378WLU4</accession>
<evidence type="ECO:0000259" key="4">
    <source>
        <dbReference type="Pfam" id="PF01113"/>
    </source>
</evidence>
<feature type="domain" description="Dihydrodipicolinate reductase N-terminal" evidence="4">
    <location>
        <begin position="174"/>
        <end position="237"/>
    </location>
</feature>
<feature type="region of interest" description="Disordered" evidence="3">
    <location>
        <begin position="135"/>
        <end position="161"/>
    </location>
</feature>
<evidence type="ECO:0000256" key="2">
    <source>
        <dbReference type="ARBA" id="ARBA00023002"/>
    </source>
</evidence>
<dbReference type="InterPro" id="IPR045760">
    <property type="entry name" value="DAP_DH_C"/>
</dbReference>
<dbReference type="Gene3D" id="3.40.50.720">
    <property type="entry name" value="NAD(P)-binding Rossmann-like Domain"/>
    <property type="match status" value="1"/>
</dbReference>
<dbReference type="GO" id="GO:0008839">
    <property type="term" value="F:4-hydroxy-tetrahydrodipicolinate reductase"/>
    <property type="evidence" value="ECO:0007669"/>
    <property type="project" value="InterPro"/>
</dbReference>
<proteinExistence type="predicted"/>
<feature type="region of interest" description="Disordered" evidence="3">
    <location>
        <begin position="1"/>
        <end position="39"/>
    </location>
</feature>
<dbReference type="InterPro" id="IPR036291">
    <property type="entry name" value="NAD(P)-bd_dom_sf"/>
</dbReference>
<keyword evidence="2" id="KW-0560">Oxidoreductase</keyword>
<organism evidence="6 7">
    <name type="scientific">Nocardia africana</name>
    <dbReference type="NCBI Taxonomy" id="134964"/>
    <lineage>
        <taxon>Bacteria</taxon>
        <taxon>Bacillati</taxon>
        <taxon>Actinomycetota</taxon>
        <taxon>Actinomycetes</taxon>
        <taxon>Mycobacteriales</taxon>
        <taxon>Nocardiaceae</taxon>
        <taxon>Nocardia</taxon>
    </lineage>
</organism>
<protein>
    <submittedName>
        <fullName evidence="6">Uncharacterized conserved protein related to dihydrodipicolinate reductase</fullName>
    </submittedName>
</protein>
<dbReference type="Pfam" id="PF19328">
    <property type="entry name" value="DAP_DH_C"/>
    <property type="match status" value="1"/>
</dbReference>
<dbReference type="InterPro" id="IPR000846">
    <property type="entry name" value="DapB_N"/>
</dbReference>
<evidence type="ECO:0000256" key="3">
    <source>
        <dbReference type="SAM" id="MobiDB-lite"/>
    </source>
</evidence>
<dbReference type="CDD" id="cd24146">
    <property type="entry name" value="nat-AmDH_N_like"/>
    <property type="match status" value="1"/>
</dbReference>
<dbReference type="GO" id="GO:0009089">
    <property type="term" value="P:lysine biosynthetic process via diaminopimelate"/>
    <property type="evidence" value="ECO:0007669"/>
    <property type="project" value="InterPro"/>
</dbReference>
<evidence type="ECO:0000256" key="1">
    <source>
        <dbReference type="ARBA" id="ARBA00022857"/>
    </source>
</evidence>
<name>A0A378WLU4_9NOCA</name>
<evidence type="ECO:0000313" key="6">
    <source>
        <dbReference type="EMBL" id="SUA42199.1"/>
    </source>
</evidence>